<organism evidence="2 3">
    <name type="scientific">Drosophila kikkawai</name>
    <name type="common">Fruit fly</name>
    <dbReference type="NCBI Taxonomy" id="30033"/>
    <lineage>
        <taxon>Eukaryota</taxon>
        <taxon>Metazoa</taxon>
        <taxon>Ecdysozoa</taxon>
        <taxon>Arthropoda</taxon>
        <taxon>Hexapoda</taxon>
        <taxon>Insecta</taxon>
        <taxon>Pterygota</taxon>
        <taxon>Neoptera</taxon>
        <taxon>Endopterygota</taxon>
        <taxon>Diptera</taxon>
        <taxon>Brachycera</taxon>
        <taxon>Muscomorpha</taxon>
        <taxon>Ephydroidea</taxon>
        <taxon>Drosophilidae</taxon>
        <taxon>Drosophila</taxon>
        <taxon>Sophophora</taxon>
    </lineage>
</organism>
<keyword evidence="2" id="KW-1185">Reference proteome</keyword>
<feature type="compositionally biased region" description="Pro residues" evidence="1">
    <location>
        <begin position="228"/>
        <end position="241"/>
    </location>
</feature>
<dbReference type="GeneID" id="108072411"/>
<gene>
    <name evidence="3" type="primary">LOC108072411</name>
</gene>
<feature type="compositionally biased region" description="Polar residues" evidence="1">
    <location>
        <begin position="162"/>
        <end position="174"/>
    </location>
</feature>
<accession>A0A6P4I569</accession>
<proteinExistence type="predicted"/>
<evidence type="ECO:0000313" key="2">
    <source>
        <dbReference type="Proteomes" id="UP001652661"/>
    </source>
</evidence>
<evidence type="ECO:0000256" key="1">
    <source>
        <dbReference type="SAM" id="MobiDB-lite"/>
    </source>
</evidence>
<name>A0A6P4I569_DROKI</name>
<sequence>MNGARKLKSLRAVRLADVLCDEQKRILMLCRSCERHFMTFEAFQKHLADCSGLRHIVAPTDLLSYDDSKRETKHVNGRQELHIYDIDAVRSSSTFDLEAELEDPRWYTDPKPSLSPPKAKSDLAKENVVEIELQLPKDEPDEEELPAKRPRTLNTLRRPILTAQQQRKTRSTGGQPVTQTPTVKTKTKEPILAPAVMEQLKRMTEAPPKRSPTAASGAERTSRLPSKQTPPSPPKTTPVTPPKTSQSQLPMVSIPMDGTQKILNKLRACGVEVKRGNTLLNVTPPAAESSTKNQEALDIMRKLQSKGIRCTKLTKQ</sequence>
<feature type="region of interest" description="Disordered" evidence="1">
    <location>
        <begin position="133"/>
        <end position="191"/>
    </location>
</feature>
<dbReference type="RefSeq" id="XP_017019004.1">
    <property type="nucleotide sequence ID" value="XM_017163515.3"/>
</dbReference>
<feature type="compositionally biased region" description="Low complexity" evidence="1">
    <location>
        <begin position="175"/>
        <end position="184"/>
    </location>
</feature>
<dbReference type="OrthoDB" id="7865954at2759"/>
<evidence type="ECO:0000313" key="3">
    <source>
        <dbReference type="RefSeq" id="XP_017019004.1"/>
    </source>
</evidence>
<dbReference type="AlphaFoldDB" id="A0A6P4I569"/>
<reference evidence="2" key="1">
    <citation type="submission" date="2025-05" db="UniProtKB">
        <authorList>
            <consortium name="RefSeq"/>
        </authorList>
    </citation>
    <scope>NUCLEOTIDE SEQUENCE [LARGE SCALE GENOMIC DNA]</scope>
    <source>
        <strain evidence="2">14028-0561.14</strain>
    </source>
</reference>
<dbReference type="Proteomes" id="UP001652661">
    <property type="component" value="Chromosome 2R"/>
</dbReference>
<protein>
    <submittedName>
        <fullName evidence="3">Uncharacterized protein</fullName>
    </submittedName>
</protein>
<reference evidence="3" key="2">
    <citation type="submission" date="2025-08" db="UniProtKB">
        <authorList>
            <consortium name="RefSeq"/>
        </authorList>
    </citation>
    <scope>IDENTIFICATION</scope>
    <source>
        <strain evidence="3">14028-0561.14</strain>
        <tissue evidence="3">Whole fly</tissue>
    </source>
</reference>
<feature type="region of interest" description="Disordered" evidence="1">
    <location>
        <begin position="203"/>
        <end position="253"/>
    </location>
</feature>